<evidence type="ECO:0000256" key="1">
    <source>
        <dbReference type="ARBA" id="ARBA00022679"/>
    </source>
</evidence>
<organism evidence="6 7">
    <name type="scientific">Clostridium oryzae</name>
    <dbReference type="NCBI Taxonomy" id="1450648"/>
    <lineage>
        <taxon>Bacteria</taxon>
        <taxon>Bacillati</taxon>
        <taxon>Bacillota</taxon>
        <taxon>Clostridia</taxon>
        <taxon>Eubacteriales</taxon>
        <taxon>Clostridiaceae</taxon>
        <taxon>Clostridium</taxon>
    </lineage>
</organism>
<dbReference type="EC" id="2.7.7.47" evidence="6"/>
<evidence type="ECO:0000259" key="5">
    <source>
        <dbReference type="Pfam" id="PF18765"/>
    </source>
</evidence>
<dbReference type="RefSeq" id="WP_079426543.1">
    <property type="nucleotide sequence ID" value="NZ_MZGV01000045.1"/>
</dbReference>
<feature type="domain" description="Polymerase beta nucleotidyltransferase" evidence="5">
    <location>
        <begin position="16"/>
        <end position="67"/>
    </location>
</feature>
<protein>
    <submittedName>
        <fullName evidence="6">Streptomycin 3''-adenylyltransferase</fullName>
        <ecNumber evidence="6">2.7.7.47</ecNumber>
    </submittedName>
</protein>
<dbReference type="Pfam" id="PF13427">
    <property type="entry name" value="AadA_C"/>
    <property type="match status" value="1"/>
</dbReference>
<evidence type="ECO:0000313" key="7">
    <source>
        <dbReference type="Proteomes" id="UP000190080"/>
    </source>
</evidence>
<dbReference type="GO" id="GO:0046677">
    <property type="term" value="P:response to antibiotic"/>
    <property type="evidence" value="ECO:0007669"/>
    <property type="project" value="UniProtKB-KW"/>
</dbReference>
<keyword evidence="7" id="KW-1185">Reference proteome</keyword>
<dbReference type="SUPFAM" id="SSF81301">
    <property type="entry name" value="Nucleotidyltransferase"/>
    <property type="match status" value="1"/>
</dbReference>
<dbReference type="PIRSF" id="PIRSF000819">
    <property type="entry name" value="Streptomycin_3-adenylyltransf"/>
    <property type="match status" value="1"/>
</dbReference>
<reference evidence="6 7" key="1">
    <citation type="submission" date="2017-03" db="EMBL/GenBank/DDBJ databases">
        <title>Genome sequence of Clostridium oryzae DSM 28571.</title>
        <authorList>
            <person name="Poehlein A."/>
            <person name="Daniel R."/>
        </authorList>
    </citation>
    <scope>NUCLEOTIDE SEQUENCE [LARGE SCALE GENOMIC DNA]</scope>
    <source>
        <strain evidence="6 7">DSM 28571</strain>
    </source>
</reference>
<dbReference type="InterPro" id="IPR025184">
    <property type="entry name" value="AadA_C"/>
</dbReference>
<dbReference type="InterPro" id="IPR041633">
    <property type="entry name" value="Polbeta"/>
</dbReference>
<dbReference type="GO" id="GO:0009012">
    <property type="term" value="F:aminoglycoside 3''-adenylyltransferase activity"/>
    <property type="evidence" value="ECO:0007669"/>
    <property type="project" value="UniProtKB-EC"/>
</dbReference>
<comment type="caution">
    <text evidence="6">The sequence shown here is derived from an EMBL/GenBank/DDBJ whole genome shotgun (WGS) entry which is preliminary data.</text>
</comment>
<dbReference type="AlphaFoldDB" id="A0A1V4IHU4"/>
<comment type="catalytic activity">
    <reaction evidence="3">
        <text>spectinomycin + ATP = 9-O-adenylylspectinomycin + diphosphate</text>
        <dbReference type="Rhea" id="RHEA:63228"/>
        <dbReference type="ChEBI" id="CHEBI:30616"/>
        <dbReference type="ChEBI" id="CHEBI:33019"/>
        <dbReference type="ChEBI" id="CHEBI:146260"/>
        <dbReference type="ChEBI" id="CHEBI:146261"/>
    </reaction>
</comment>
<keyword evidence="1 6" id="KW-0808">Transferase</keyword>
<dbReference type="OrthoDB" id="5643411at2"/>
<proteinExistence type="predicted"/>
<dbReference type="InterPro" id="IPR024172">
    <property type="entry name" value="AadA/Aad9"/>
</dbReference>
<dbReference type="STRING" id="1450648.CLORY_33230"/>
<name>A0A1V4IHU4_9CLOT</name>
<gene>
    <name evidence="6" type="primary">ant1</name>
    <name evidence="6" type="ORF">CLORY_33230</name>
</gene>
<dbReference type="EMBL" id="MZGV01000045">
    <property type="protein sequence ID" value="OPJ59394.1"/>
    <property type="molecule type" value="Genomic_DNA"/>
</dbReference>
<feature type="domain" description="Adenylyltransferase AadA C-terminal" evidence="4">
    <location>
        <begin position="147"/>
        <end position="245"/>
    </location>
</feature>
<sequence>MNYKLVLDKIKEEYSNILKDNLVGIYVHGSIAFNCFNWNKSDIDFIVVVKEKISKGTKLQLMKVTTELNAVAPPKGLEMSVVLEKYCNNFQYPTPFELHFSNMHMEWYKNNADDYCEKMNGVDADLAAHFTVIKRAGIVLCGQAIDEVFAIVPKEYYIDSIKSDIEDAKSAIIDNPIYMILNLCRVCAYTKQELILSKEQGARWGLEHLIKKYHSIINRAMHCYQSNEQMTIEKEEAEGYCDYMLRLIFDSI</sequence>
<dbReference type="Proteomes" id="UP000190080">
    <property type="component" value="Unassembled WGS sequence"/>
</dbReference>
<dbReference type="InterPro" id="IPR043519">
    <property type="entry name" value="NT_sf"/>
</dbReference>
<keyword evidence="6" id="KW-0548">Nucleotidyltransferase</keyword>
<dbReference type="GO" id="GO:0070566">
    <property type="term" value="F:adenylyltransferase activity"/>
    <property type="evidence" value="ECO:0007669"/>
    <property type="project" value="InterPro"/>
</dbReference>
<dbReference type="Pfam" id="PF18765">
    <property type="entry name" value="Polbeta"/>
    <property type="match status" value="1"/>
</dbReference>
<evidence type="ECO:0000256" key="3">
    <source>
        <dbReference type="ARBA" id="ARBA00047831"/>
    </source>
</evidence>
<keyword evidence="2" id="KW-0046">Antibiotic resistance</keyword>
<evidence type="ECO:0000313" key="6">
    <source>
        <dbReference type="EMBL" id="OPJ59394.1"/>
    </source>
</evidence>
<accession>A0A1V4IHU4</accession>
<evidence type="ECO:0000259" key="4">
    <source>
        <dbReference type="Pfam" id="PF13427"/>
    </source>
</evidence>
<dbReference type="Gene3D" id="3.30.460.10">
    <property type="entry name" value="Beta Polymerase, domain 2"/>
    <property type="match status" value="1"/>
</dbReference>
<evidence type="ECO:0000256" key="2">
    <source>
        <dbReference type="ARBA" id="ARBA00023251"/>
    </source>
</evidence>